<organism evidence="2 3">
    <name type="scientific">Chitinophaga agrisoli</name>
    <dbReference type="NCBI Taxonomy" id="2607653"/>
    <lineage>
        <taxon>Bacteria</taxon>
        <taxon>Pseudomonadati</taxon>
        <taxon>Bacteroidota</taxon>
        <taxon>Chitinophagia</taxon>
        <taxon>Chitinophagales</taxon>
        <taxon>Chitinophagaceae</taxon>
        <taxon>Chitinophaga</taxon>
    </lineage>
</organism>
<gene>
    <name evidence="2" type="ORF">F0L74_26800</name>
</gene>
<evidence type="ECO:0000259" key="1">
    <source>
        <dbReference type="PROSITE" id="PS50213"/>
    </source>
</evidence>
<dbReference type="InterPro" id="IPR050904">
    <property type="entry name" value="Adhesion/Biosynth-related"/>
</dbReference>
<accession>A0A5B2VNB0</accession>
<dbReference type="InterPro" id="IPR036378">
    <property type="entry name" value="FAS1_dom_sf"/>
</dbReference>
<dbReference type="PANTHER" id="PTHR10900">
    <property type="entry name" value="PERIOSTIN-RELATED"/>
    <property type="match status" value="1"/>
</dbReference>
<evidence type="ECO:0000313" key="3">
    <source>
        <dbReference type="Proteomes" id="UP000324611"/>
    </source>
</evidence>
<dbReference type="PROSITE" id="PS50213">
    <property type="entry name" value="FAS1"/>
    <property type="match status" value="2"/>
</dbReference>
<comment type="caution">
    <text evidence="2">The sequence shown here is derived from an EMBL/GenBank/DDBJ whole genome shotgun (WGS) entry which is preliminary data.</text>
</comment>
<name>A0A5B2VNB0_9BACT</name>
<dbReference type="SUPFAM" id="SSF82153">
    <property type="entry name" value="FAS1 domain"/>
    <property type="match status" value="2"/>
</dbReference>
<keyword evidence="3" id="KW-1185">Reference proteome</keyword>
<dbReference type="Pfam" id="PF02469">
    <property type="entry name" value="Fasciclin"/>
    <property type="match status" value="2"/>
</dbReference>
<dbReference type="InterPro" id="IPR000782">
    <property type="entry name" value="FAS1_domain"/>
</dbReference>
<dbReference type="PANTHER" id="PTHR10900:SF77">
    <property type="entry name" value="FI19380P1"/>
    <property type="match status" value="1"/>
</dbReference>
<dbReference type="EMBL" id="VUOC01000004">
    <property type="protein sequence ID" value="KAA2239802.1"/>
    <property type="molecule type" value="Genomic_DNA"/>
</dbReference>
<evidence type="ECO:0000313" key="2">
    <source>
        <dbReference type="EMBL" id="KAA2239802.1"/>
    </source>
</evidence>
<reference evidence="2 3" key="1">
    <citation type="submission" date="2019-09" db="EMBL/GenBank/DDBJ databases">
        <title>Chitinophaga ginsengihumi sp. nov., isolated from soil of ginseng rhizosphere.</title>
        <authorList>
            <person name="Lee J."/>
        </authorList>
    </citation>
    <scope>NUCLEOTIDE SEQUENCE [LARGE SCALE GENOMIC DNA]</scope>
    <source>
        <strain evidence="2 3">BN140078</strain>
    </source>
</reference>
<feature type="domain" description="FAS1" evidence="1">
    <location>
        <begin position="49"/>
        <end position="184"/>
    </location>
</feature>
<proteinExistence type="predicted"/>
<dbReference type="SMART" id="SM00554">
    <property type="entry name" value="FAS1"/>
    <property type="match status" value="2"/>
</dbReference>
<reference evidence="2 3" key="2">
    <citation type="submission" date="2019-09" db="EMBL/GenBank/DDBJ databases">
        <authorList>
            <person name="Jin C."/>
        </authorList>
    </citation>
    <scope>NUCLEOTIDE SEQUENCE [LARGE SCALE GENOMIC DNA]</scope>
    <source>
        <strain evidence="2 3">BN140078</strain>
    </source>
</reference>
<dbReference type="GO" id="GO:0005615">
    <property type="term" value="C:extracellular space"/>
    <property type="evidence" value="ECO:0007669"/>
    <property type="project" value="TreeGrafter"/>
</dbReference>
<feature type="domain" description="FAS1" evidence="1">
    <location>
        <begin position="188"/>
        <end position="340"/>
    </location>
</feature>
<dbReference type="Proteomes" id="UP000324611">
    <property type="component" value="Unassembled WGS sequence"/>
</dbReference>
<dbReference type="Gene3D" id="2.30.180.10">
    <property type="entry name" value="FAS1 domain"/>
    <property type="match status" value="2"/>
</dbReference>
<sequence>MAFLFLNSMFMYKYQQIQQYYRSCIQLLCAALLLLAGCKKEEEPVVKAKQVIKEYVTGDPQLSLFKTALQHAGMWDDTTFTNSAPYTVFAPVDSAFIAAGLTAEKINSYDPEQLANILRYQIVYGRLSGSSLVGFYTQDVLSEHPVYRPTVARNYYGIFFNGIPLVQGNIELGDGVIHKLARVGFPPAGNLWQVIQQSPDLTLYAAAIERINYTGNLNFTPPIQVYNNYYWSLTVLAPDNDAFKAFGFADVAAVQQADPGVLKNFITYGILHDTNFTATFIGGARLGTPVFDLSTIPQHFYYIMEDGFTFRTSHNVTPPHIIRPDIIATNGVVHVVDQVIIP</sequence>
<protein>
    <submittedName>
        <fullName evidence="2">Fasciclin domain-containing protein</fullName>
    </submittedName>
</protein>
<dbReference type="AlphaFoldDB" id="A0A5B2VNB0"/>